<keyword evidence="1" id="KW-1133">Transmembrane helix</keyword>
<protein>
    <submittedName>
        <fullName evidence="2">Uncharacterized protein</fullName>
    </submittedName>
</protein>
<dbReference type="Proteomes" id="UP001157946">
    <property type="component" value="Unassembled WGS sequence"/>
</dbReference>
<keyword evidence="3" id="KW-1185">Reference proteome</keyword>
<dbReference type="AlphaFoldDB" id="A0AA46AF23"/>
<organism evidence="2 3">
    <name type="scientific">Laceyella tengchongensis</name>
    <dbReference type="NCBI Taxonomy" id="574699"/>
    <lineage>
        <taxon>Bacteria</taxon>
        <taxon>Bacillati</taxon>
        <taxon>Bacillota</taxon>
        <taxon>Bacilli</taxon>
        <taxon>Bacillales</taxon>
        <taxon>Thermoactinomycetaceae</taxon>
        <taxon>Laceyella</taxon>
    </lineage>
</organism>
<gene>
    <name evidence="2" type="ORF">SAMN06265361_10398</name>
</gene>
<accession>A0AA46AF23</accession>
<feature type="transmembrane region" description="Helical" evidence="1">
    <location>
        <begin position="6"/>
        <end position="22"/>
    </location>
</feature>
<name>A0AA46AF23_9BACL</name>
<sequence length="54" mass="6382">MFKIIYFTGLIIMFIFRLFYRWRSNCRLSAAILDGMGWSYGPRCSLLAILVLSR</sequence>
<reference evidence="2" key="1">
    <citation type="submission" date="2017-05" db="EMBL/GenBank/DDBJ databases">
        <authorList>
            <person name="Varghese N."/>
            <person name="Submissions S."/>
        </authorList>
    </citation>
    <scope>NUCLEOTIDE SEQUENCE</scope>
    <source>
        <strain evidence="2">DSM 45262</strain>
    </source>
</reference>
<comment type="caution">
    <text evidence="2">The sequence shown here is derived from an EMBL/GenBank/DDBJ whole genome shotgun (WGS) entry which is preliminary data.</text>
</comment>
<evidence type="ECO:0000256" key="1">
    <source>
        <dbReference type="SAM" id="Phobius"/>
    </source>
</evidence>
<keyword evidence="1" id="KW-0812">Transmembrane</keyword>
<proteinExistence type="predicted"/>
<evidence type="ECO:0000313" key="3">
    <source>
        <dbReference type="Proteomes" id="UP001157946"/>
    </source>
</evidence>
<evidence type="ECO:0000313" key="2">
    <source>
        <dbReference type="EMBL" id="SMP17980.1"/>
    </source>
</evidence>
<keyword evidence="1" id="KW-0472">Membrane</keyword>
<dbReference type="EMBL" id="FXTU01000003">
    <property type="protein sequence ID" value="SMP17980.1"/>
    <property type="molecule type" value="Genomic_DNA"/>
</dbReference>